<evidence type="ECO:0000313" key="2">
    <source>
        <dbReference type="EMBL" id="VNQ87329.1"/>
    </source>
</evidence>
<proteinExistence type="predicted"/>
<dbReference type="InterPro" id="IPR010982">
    <property type="entry name" value="Lambda_DNA-bd_dom_sf"/>
</dbReference>
<accession>A0A4J2G6X0</accession>
<evidence type="ECO:0000259" key="1">
    <source>
        <dbReference type="PROSITE" id="PS50943"/>
    </source>
</evidence>
<dbReference type="Gene3D" id="1.10.260.40">
    <property type="entry name" value="lambda repressor-like DNA-binding domains"/>
    <property type="match status" value="1"/>
</dbReference>
<sequence>MLITESMAEQVRVKRAVNRITMKELAQKLGTTYSTLRQVEQGDYDAPRRIYRSVSDWLAEDY</sequence>
<dbReference type="RefSeq" id="WP_088847261.1">
    <property type="nucleotide sequence ID" value="NZ_FZDU01000001.1"/>
</dbReference>
<dbReference type="PROSITE" id="PS50943">
    <property type="entry name" value="HTH_CROC1"/>
    <property type="match status" value="1"/>
</dbReference>
<reference evidence="2" key="1">
    <citation type="submission" date="2019-04" db="EMBL/GenBank/DDBJ databases">
        <authorList>
            <consortium name="Pathogen Informatics"/>
        </authorList>
    </citation>
    <scope>NUCLEOTIDE SEQUENCE</scope>
    <source>
        <strain evidence="2">GPSC72</strain>
    </source>
</reference>
<organism evidence="2">
    <name type="scientific">Streptococcus pneumoniae</name>
    <dbReference type="NCBI Taxonomy" id="1313"/>
    <lineage>
        <taxon>Bacteria</taxon>
        <taxon>Bacillati</taxon>
        <taxon>Bacillota</taxon>
        <taxon>Bacilli</taxon>
        <taxon>Lactobacillales</taxon>
        <taxon>Streptococcaceae</taxon>
        <taxon>Streptococcus</taxon>
    </lineage>
</organism>
<protein>
    <submittedName>
        <fullName evidence="2">Phage protein</fullName>
    </submittedName>
</protein>
<dbReference type="CDD" id="cd00093">
    <property type="entry name" value="HTH_XRE"/>
    <property type="match status" value="1"/>
</dbReference>
<dbReference type="SUPFAM" id="SSF47413">
    <property type="entry name" value="lambda repressor-like DNA-binding domains"/>
    <property type="match status" value="1"/>
</dbReference>
<gene>
    <name evidence="2" type="ORF">SAMEA3381414_01389</name>
</gene>
<dbReference type="AlphaFoldDB" id="A0A4J2G6X0"/>
<dbReference type="InterPro" id="IPR001387">
    <property type="entry name" value="Cro/C1-type_HTH"/>
</dbReference>
<feature type="domain" description="HTH cro/C1-type" evidence="1">
    <location>
        <begin position="11"/>
        <end position="42"/>
    </location>
</feature>
<name>A0A4J2G6X0_STREE</name>
<dbReference type="GO" id="GO:0003677">
    <property type="term" value="F:DNA binding"/>
    <property type="evidence" value="ECO:0007669"/>
    <property type="project" value="InterPro"/>
</dbReference>
<dbReference type="EMBL" id="CAATIT010000004">
    <property type="protein sequence ID" value="VNQ87329.1"/>
    <property type="molecule type" value="Genomic_DNA"/>
</dbReference>